<evidence type="ECO:0000259" key="2">
    <source>
        <dbReference type="PROSITE" id="PS50097"/>
    </source>
</evidence>
<proteinExistence type="predicted"/>
<dbReference type="PROSITE" id="PS50097">
    <property type="entry name" value="BTB"/>
    <property type="match status" value="1"/>
</dbReference>
<dbReference type="KEGG" id="shr:100916909"/>
<dbReference type="InParanoid" id="A0A7N4PMB4"/>
<evidence type="ECO:0000256" key="1">
    <source>
        <dbReference type="SAM" id="MobiDB-lite"/>
    </source>
</evidence>
<organism evidence="3 4">
    <name type="scientific">Sarcophilus harrisii</name>
    <name type="common">Tasmanian devil</name>
    <name type="synonym">Sarcophilus laniarius</name>
    <dbReference type="NCBI Taxonomy" id="9305"/>
    <lineage>
        <taxon>Eukaryota</taxon>
        <taxon>Metazoa</taxon>
        <taxon>Chordata</taxon>
        <taxon>Craniata</taxon>
        <taxon>Vertebrata</taxon>
        <taxon>Euteleostomi</taxon>
        <taxon>Mammalia</taxon>
        <taxon>Metatheria</taxon>
        <taxon>Dasyuromorphia</taxon>
        <taxon>Dasyuridae</taxon>
        <taxon>Sarcophilus</taxon>
    </lineage>
</organism>
<dbReference type="SMART" id="SM00875">
    <property type="entry name" value="BACK"/>
    <property type="match status" value="1"/>
</dbReference>
<dbReference type="GeneID" id="100916909"/>
<dbReference type="CDD" id="cd18294">
    <property type="entry name" value="BTB_POZ_BTBD19"/>
    <property type="match status" value="1"/>
</dbReference>
<dbReference type="SMART" id="SM00225">
    <property type="entry name" value="BTB"/>
    <property type="match status" value="1"/>
</dbReference>
<dbReference type="OrthoDB" id="9450814at2759"/>
<keyword evidence="4" id="KW-1185">Reference proteome</keyword>
<feature type="region of interest" description="Disordered" evidence="1">
    <location>
        <begin position="69"/>
        <end position="171"/>
    </location>
</feature>
<dbReference type="Gene3D" id="3.30.710.10">
    <property type="entry name" value="Potassium Channel Kv1.1, Chain A"/>
    <property type="match status" value="1"/>
</dbReference>
<feature type="compositionally biased region" description="Gly residues" evidence="1">
    <location>
        <begin position="69"/>
        <end position="90"/>
    </location>
</feature>
<reference evidence="3 4" key="1">
    <citation type="journal article" date="2011" name="Proc. Natl. Acad. Sci. U.S.A.">
        <title>Genetic diversity and population structure of the endangered marsupial Sarcophilus harrisii (Tasmanian devil).</title>
        <authorList>
            <person name="Miller W."/>
            <person name="Hayes V.M."/>
            <person name="Ratan A."/>
            <person name="Petersen D.C."/>
            <person name="Wittekindt N.E."/>
            <person name="Miller J."/>
            <person name="Walenz B."/>
            <person name="Knight J."/>
            <person name="Qi J."/>
            <person name="Zhao F."/>
            <person name="Wang Q."/>
            <person name="Bedoya-Reina O.C."/>
            <person name="Katiyar N."/>
            <person name="Tomsho L.P."/>
            <person name="Kasson L.M."/>
            <person name="Hardie R.A."/>
            <person name="Woodbridge P."/>
            <person name="Tindall E.A."/>
            <person name="Bertelsen M.F."/>
            <person name="Dixon D."/>
            <person name="Pyecroft S."/>
            <person name="Helgen K.M."/>
            <person name="Lesk A.M."/>
            <person name="Pringle T.H."/>
            <person name="Patterson N."/>
            <person name="Zhang Y."/>
            <person name="Kreiss A."/>
            <person name="Woods G.M."/>
            <person name="Jones M.E."/>
            <person name="Schuster S.C."/>
        </authorList>
    </citation>
    <scope>NUCLEOTIDE SEQUENCE [LARGE SCALE GENOMIC DNA]</scope>
</reference>
<dbReference type="CTD" id="149478"/>
<evidence type="ECO:0000313" key="3">
    <source>
        <dbReference type="Ensembl" id="ENSSHAP00000039614.1"/>
    </source>
</evidence>
<dbReference type="Gene3D" id="1.25.40.420">
    <property type="match status" value="1"/>
</dbReference>
<feature type="domain" description="BTB" evidence="2">
    <location>
        <begin position="191"/>
        <end position="262"/>
    </location>
</feature>
<sequence>MGQAAPSGPEKLSHTEVAALPRGGARLEGGSRNAGRSAQEGLTRTLVTGSDANRGIPCLGAGSLGGARPGLSGAGTPRGGGGGGGGGGGSSVCLDPARVRNRSRPEGFRSRARGRLRTSCSGSASGSAAGSAAGPSSPLPTASTWNMGPPGGSPGGPSGGTPAQIASHSMQGDPATFRAALRGLLNCGRFSDVRFLVGQDRREVLAHRCLLTSRCDYFRQLLNAEGPGGGAPQEPVVLADVPPEAFLTVLEFLYTNSITLDRRTVLEVLISSLEYGLSELRELCVEFVVHNLDVELVCEALQVAVTFGLRRLRERCLHFIDGHAQDVLRTPAFHELSSAALLPVLHSDRLTVDEVELIAATRHWARVSSAVLEQPMEQVAQAVVRELRLPLLSPSELSSLEEQNRVEPFIPVEQIAEAWKCHALRRGEGTRGIQGRRRKGTTPREHHRYLEQQSK</sequence>
<dbReference type="SUPFAM" id="SSF54695">
    <property type="entry name" value="POZ domain"/>
    <property type="match status" value="1"/>
</dbReference>
<accession>A0A7N4PMB4</accession>
<protein>
    <submittedName>
        <fullName evidence="3">BTB domain containing 19</fullName>
    </submittedName>
</protein>
<gene>
    <name evidence="3" type="primary">BTBD19</name>
</gene>
<dbReference type="CDD" id="cd18494">
    <property type="entry name" value="BACK_BTBD19"/>
    <property type="match status" value="1"/>
</dbReference>
<dbReference type="PANTHER" id="PTHR46965">
    <property type="entry name" value="BTB/POZ DOMAIN-CONTAINING PROTEIN 19"/>
    <property type="match status" value="1"/>
</dbReference>
<dbReference type="PANTHER" id="PTHR46965:SF1">
    <property type="entry name" value="BTB_POZ DOMAIN-CONTAINING PROTEIN 19"/>
    <property type="match status" value="1"/>
</dbReference>
<feature type="compositionally biased region" description="Gly residues" evidence="1">
    <location>
        <begin position="149"/>
        <end position="159"/>
    </location>
</feature>
<dbReference type="RefSeq" id="XP_031825093.1">
    <property type="nucleotide sequence ID" value="XM_031969233.1"/>
</dbReference>
<dbReference type="Ensembl" id="ENSSHAT00000034567.1">
    <property type="protein sequence ID" value="ENSSHAP00000039614.1"/>
    <property type="gene ID" value="ENSSHAG00000031658.1"/>
</dbReference>
<dbReference type="FunCoup" id="A0A7N4PMB4">
    <property type="interactions" value="14"/>
</dbReference>
<name>A0A7N4PMB4_SARHA</name>
<dbReference type="Pfam" id="PF07707">
    <property type="entry name" value="BACK"/>
    <property type="match status" value="1"/>
</dbReference>
<dbReference type="GeneTree" id="ENSGT00940000162133"/>
<dbReference type="InterPro" id="IPR000210">
    <property type="entry name" value="BTB/POZ_dom"/>
</dbReference>
<dbReference type="InterPro" id="IPR011333">
    <property type="entry name" value="SKP1/BTB/POZ_sf"/>
</dbReference>
<evidence type="ECO:0000313" key="4">
    <source>
        <dbReference type="Proteomes" id="UP000007648"/>
    </source>
</evidence>
<feature type="compositionally biased region" description="Basic and acidic residues" evidence="1">
    <location>
        <begin position="442"/>
        <end position="455"/>
    </location>
</feature>
<dbReference type="InterPro" id="IPR011705">
    <property type="entry name" value="BACK"/>
</dbReference>
<feature type="region of interest" description="Disordered" evidence="1">
    <location>
        <begin position="1"/>
        <end position="41"/>
    </location>
</feature>
<reference evidence="3" key="2">
    <citation type="submission" date="2025-08" db="UniProtKB">
        <authorList>
            <consortium name="Ensembl"/>
        </authorList>
    </citation>
    <scope>IDENTIFICATION</scope>
</reference>
<feature type="region of interest" description="Disordered" evidence="1">
    <location>
        <begin position="429"/>
        <end position="455"/>
    </location>
</feature>
<dbReference type="InterPro" id="IPR042846">
    <property type="entry name" value="BTBD19"/>
</dbReference>
<dbReference type="Pfam" id="PF00651">
    <property type="entry name" value="BTB"/>
    <property type="match status" value="1"/>
</dbReference>
<feature type="compositionally biased region" description="Low complexity" evidence="1">
    <location>
        <begin position="118"/>
        <end position="144"/>
    </location>
</feature>
<reference evidence="3" key="3">
    <citation type="submission" date="2025-09" db="UniProtKB">
        <authorList>
            <consortium name="Ensembl"/>
        </authorList>
    </citation>
    <scope>IDENTIFICATION</scope>
</reference>
<dbReference type="AlphaFoldDB" id="A0A7N4PMB4"/>
<dbReference type="Proteomes" id="UP000007648">
    <property type="component" value="Unassembled WGS sequence"/>
</dbReference>